<evidence type="ECO:0000256" key="3">
    <source>
        <dbReference type="ARBA" id="ARBA00022553"/>
    </source>
</evidence>
<keyword evidence="7" id="KW-0472">Membrane</keyword>
<comment type="catalytic activity">
    <reaction evidence="1">
        <text>ATP + protein L-histidine = ADP + protein N-phospho-L-histidine.</text>
        <dbReference type="EC" id="2.7.13.3"/>
    </reaction>
</comment>
<evidence type="ECO:0000256" key="1">
    <source>
        <dbReference type="ARBA" id="ARBA00000085"/>
    </source>
</evidence>
<dbReference type="EC" id="2.7.13.3" evidence="2"/>
<protein>
    <recommendedName>
        <fullName evidence="2">histidine kinase</fullName>
        <ecNumber evidence="2">2.7.13.3</ecNumber>
    </recommendedName>
</protein>
<name>A0A9X1PNI1_9BACT</name>
<accession>A0A9X1PNI1</accession>
<dbReference type="EMBL" id="JAJTTC010000008">
    <property type="protein sequence ID" value="MCF0064592.1"/>
    <property type="molecule type" value="Genomic_DNA"/>
</dbReference>
<dbReference type="RefSeq" id="WP_234657532.1">
    <property type="nucleotide sequence ID" value="NZ_CP094997.1"/>
</dbReference>
<evidence type="ECO:0000256" key="7">
    <source>
        <dbReference type="SAM" id="Phobius"/>
    </source>
</evidence>
<evidence type="ECO:0000256" key="2">
    <source>
        <dbReference type="ARBA" id="ARBA00012438"/>
    </source>
</evidence>
<feature type="domain" description="Histidine kinase" evidence="8">
    <location>
        <begin position="192"/>
        <end position="405"/>
    </location>
</feature>
<organism evidence="9 10">
    <name type="scientific">Dyadobacter chenwenxiniae</name>
    <dbReference type="NCBI Taxonomy" id="2906456"/>
    <lineage>
        <taxon>Bacteria</taxon>
        <taxon>Pseudomonadati</taxon>
        <taxon>Bacteroidota</taxon>
        <taxon>Cytophagia</taxon>
        <taxon>Cytophagales</taxon>
        <taxon>Spirosomataceae</taxon>
        <taxon>Dyadobacter</taxon>
    </lineage>
</organism>
<dbReference type="PANTHER" id="PTHR45453:SF1">
    <property type="entry name" value="PHOSPHATE REGULON SENSOR PROTEIN PHOR"/>
    <property type="match status" value="1"/>
</dbReference>
<evidence type="ECO:0000313" key="9">
    <source>
        <dbReference type="EMBL" id="MCF0064592.1"/>
    </source>
</evidence>
<keyword evidence="3" id="KW-0597">Phosphoprotein</keyword>
<reference evidence="9" key="1">
    <citation type="submission" date="2021-12" db="EMBL/GenBank/DDBJ databases">
        <title>Novel species in genus Dyadobacter.</title>
        <authorList>
            <person name="Ma C."/>
        </authorList>
    </citation>
    <scope>NUCLEOTIDE SEQUENCE</scope>
    <source>
        <strain evidence="9">LJ419</strain>
    </source>
</reference>
<keyword evidence="4" id="KW-0808">Transferase</keyword>
<evidence type="ECO:0000256" key="5">
    <source>
        <dbReference type="ARBA" id="ARBA00022777"/>
    </source>
</evidence>
<dbReference type="InterPro" id="IPR005467">
    <property type="entry name" value="His_kinase_dom"/>
</dbReference>
<sequence>MNNFLHRTGLIVAASIPLFILPARISEGQWKDPVNLIGSEVVIFMMSLACWYAINMIQQRYRRWPGLLLSILCCCVLSNVFYFTFNPIFKDFPFRTAQNPIGIKILMLSSRGVLMSVIIIPAAYFLKRDRDARNHRKENERLAIEKVKIENRLLDQAVTERTQALQQTLSTLEVSQEILEHQLYIQSRLVASITHDIRGPFKFLIIISEEICRLAQNKEYEQIGSYTIELNKSLETMYGFVNNILEFTKLPVHQKLDASEQINLAQIVKDKVKLFEGIISTNGNQVHLDIDPTILVTSNPHFLGIIIHNLLDNANKNAVNSLIKIAATVDQAAAHLTIENNGSMAQDIVEWVNLKSHHTYPPVGTAETQGIGLILVKEITSLLDIKLFMESSHNITKVTLAIQCA</sequence>
<comment type="caution">
    <text evidence="9">The sequence shown here is derived from an EMBL/GenBank/DDBJ whole genome shotgun (WGS) entry which is preliminary data.</text>
</comment>
<dbReference type="AlphaFoldDB" id="A0A9X1PNI1"/>
<dbReference type="Gene3D" id="1.10.287.130">
    <property type="match status" value="1"/>
</dbReference>
<dbReference type="Gene3D" id="3.30.565.10">
    <property type="entry name" value="Histidine kinase-like ATPase, C-terminal domain"/>
    <property type="match status" value="1"/>
</dbReference>
<keyword evidence="10" id="KW-1185">Reference proteome</keyword>
<feature type="transmembrane region" description="Helical" evidence="7">
    <location>
        <begin position="36"/>
        <end position="54"/>
    </location>
</feature>
<keyword evidence="5 9" id="KW-0418">Kinase</keyword>
<dbReference type="GO" id="GO:0005886">
    <property type="term" value="C:plasma membrane"/>
    <property type="evidence" value="ECO:0007669"/>
    <property type="project" value="TreeGrafter"/>
</dbReference>
<keyword evidence="7" id="KW-1133">Transmembrane helix</keyword>
<keyword evidence="6" id="KW-0902">Two-component regulatory system</keyword>
<evidence type="ECO:0000256" key="6">
    <source>
        <dbReference type="ARBA" id="ARBA00023012"/>
    </source>
</evidence>
<feature type="transmembrane region" description="Helical" evidence="7">
    <location>
        <begin position="105"/>
        <end position="126"/>
    </location>
</feature>
<proteinExistence type="predicted"/>
<evidence type="ECO:0000259" key="8">
    <source>
        <dbReference type="PROSITE" id="PS50109"/>
    </source>
</evidence>
<dbReference type="GO" id="GO:0016036">
    <property type="term" value="P:cellular response to phosphate starvation"/>
    <property type="evidence" value="ECO:0007669"/>
    <property type="project" value="TreeGrafter"/>
</dbReference>
<evidence type="ECO:0000313" key="10">
    <source>
        <dbReference type="Proteomes" id="UP001139000"/>
    </source>
</evidence>
<dbReference type="SUPFAM" id="SSF55874">
    <property type="entry name" value="ATPase domain of HSP90 chaperone/DNA topoisomerase II/histidine kinase"/>
    <property type="match status" value="1"/>
</dbReference>
<dbReference type="PROSITE" id="PS50109">
    <property type="entry name" value="HIS_KIN"/>
    <property type="match status" value="1"/>
</dbReference>
<evidence type="ECO:0000256" key="4">
    <source>
        <dbReference type="ARBA" id="ARBA00022679"/>
    </source>
</evidence>
<dbReference type="GO" id="GO:0000155">
    <property type="term" value="F:phosphorelay sensor kinase activity"/>
    <property type="evidence" value="ECO:0007669"/>
    <property type="project" value="InterPro"/>
</dbReference>
<keyword evidence="7" id="KW-0812">Transmembrane</keyword>
<dbReference type="InterPro" id="IPR036097">
    <property type="entry name" value="HisK_dim/P_sf"/>
</dbReference>
<dbReference type="PANTHER" id="PTHR45453">
    <property type="entry name" value="PHOSPHATE REGULON SENSOR PROTEIN PHOR"/>
    <property type="match status" value="1"/>
</dbReference>
<dbReference type="InterPro" id="IPR050351">
    <property type="entry name" value="BphY/WalK/GraS-like"/>
</dbReference>
<dbReference type="InterPro" id="IPR036890">
    <property type="entry name" value="HATPase_C_sf"/>
</dbReference>
<gene>
    <name evidence="9" type="ORF">LXM26_23985</name>
</gene>
<dbReference type="Proteomes" id="UP001139000">
    <property type="component" value="Unassembled WGS sequence"/>
</dbReference>
<dbReference type="SUPFAM" id="SSF47384">
    <property type="entry name" value="Homodimeric domain of signal transducing histidine kinase"/>
    <property type="match status" value="1"/>
</dbReference>
<feature type="transmembrane region" description="Helical" evidence="7">
    <location>
        <begin position="66"/>
        <end position="85"/>
    </location>
</feature>
<dbReference type="GO" id="GO:0004721">
    <property type="term" value="F:phosphoprotein phosphatase activity"/>
    <property type="evidence" value="ECO:0007669"/>
    <property type="project" value="TreeGrafter"/>
</dbReference>